<comment type="caution">
    <text evidence="1">The sequence shown here is derived from an EMBL/GenBank/DDBJ whole genome shotgun (WGS) entry which is preliminary data.</text>
</comment>
<proteinExistence type="predicted"/>
<dbReference type="EMBL" id="JANJQO010001743">
    <property type="protein sequence ID" value="KAJ2969442.1"/>
    <property type="molecule type" value="Genomic_DNA"/>
</dbReference>
<reference evidence="1" key="1">
    <citation type="submission" date="2022-08" db="EMBL/GenBank/DDBJ databases">
        <title>Genome Sequence of Lecanicillium fungicola.</title>
        <authorList>
            <person name="Buettner E."/>
        </authorList>
    </citation>
    <scope>NUCLEOTIDE SEQUENCE</scope>
    <source>
        <strain evidence="1">Babe33</strain>
    </source>
</reference>
<evidence type="ECO:0000313" key="1">
    <source>
        <dbReference type="EMBL" id="KAJ2969442.1"/>
    </source>
</evidence>
<sequence length="100" mass="10808">MSVPRIAPVVIPAAKDDDIPVIPPIKPLSYEEADAKIREGAASFTFNIGERRHGRVDVVSLGTKSPSEDHWDVGVVQGPDGLDTLYVGLYDGHKCVFPPN</sequence>
<keyword evidence="2" id="KW-1185">Reference proteome</keyword>
<name>A0ACC1MQZ8_9HYPO</name>
<evidence type="ECO:0000313" key="2">
    <source>
        <dbReference type="Proteomes" id="UP001143910"/>
    </source>
</evidence>
<accession>A0ACC1MQZ8</accession>
<gene>
    <name evidence="1" type="ORF">NQ176_g8658</name>
</gene>
<organism evidence="1 2">
    <name type="scientific">Zarea fungicola</name>
    <dbReference type="NCBI Taxonomy" id="93591"/>
    <lineage>
        <taxon>Eukaryota</taxon>
        <taxon>Fungi</taxon>
        <taxon>Dikarya</taxon>
        <taxon>Ascomycota</taxon>
        <taxon>Pezizomycotina</taxon>
        <taxon>Sordariomycetes</taxon>
        <taxon>Hypocreomycetidae</taxon>
        <taxon>Hypocreales</taxon>
        <taxon>Cordycipitaceae</taxon>
        <taxon>Zarea</taxon>
    </lineage>
</organism>
<protein>
    <submittedName>
        <fullName evidence="1">Uncharacterized protein</fullName>
    </submittedName>
</protein>
<dbReference type="Proteomes" id="UP001143910">
    <property type="component" value="Unassembled WGS sequence"/>
</dbReference>